<evidence type="ECO:0000313" key="6">
    <source>
        <dbReference type="WormBase" id="C53D6.4a"/>
    </source>
</evidence>
<dbReference type="InterPro" id="IPR036249">
    <property type="entry name" value="Thioredoxin-like_sf"/>
</dbReference>
<keyword evidence="5" id="KW-1185">Reference proteome</keyword>
<reference evidence="4 5" key="1">
    <citation type="journal article" date="1998" name="Science">
        <title>Genome sequence of the nematode C. elegans: a platform for investigating biology.</title>
        <authorList>
            <consortium name="The C. elegans sequencing consortium"/>
            <person name="Sulson J.E."/>
            <person name="Waterston R."/>
        </authorList>
    </citation>
    <scope>NUCLEOTIDE SEQUENCE [LARGE SCALE GENOMIC DNA]</scope>
    <source>
        <strain evidence="4 5">Bristol N2</strain>
    </source>
</reference>
<dbReference type="UCSC" id="C53D6.4">
    <property type="organism name" value="c. elegans"/>
</dbReference>
<proteinExistence type="evidence at protein level"/>
<dbReference type="AlphaFoldDB" id="Q18810"/>
<feature type="region of interest" description="Disordered" evidence="1">
    <location>
        <begin position="304"/>
        <end position="325"/>
    </location>
</feature>
<dbReference type="FunCoup" id="Q18810">
    <property type="interactions" value="11"/>
</dbReference>
<dbReference type="Bgee" id="WBGene00008281">
    <property type="expression patterns" value="Expressed in germ line (C elegans) and 4 other cell types or tissues"/>
</dbReference>
<evidence type="ECO:0000256" key="1">
    <source>
        <dbReference type="SAM" id="MobiDB-lite"/>
    </source>
</evidence>
<dbReference type="HOGENOM" id="CLU_811951_0_0_1"/>
<organism evidence="4 5">
    <name type="scientific">Caenorhabditis elegans</name>
    <dbReference type="NCBI Taxonomy" id="6239"/>
    <lineage>
        <taxon>Eukaryota</taxon>
        <taxon>Metazoa</taxon>
        <taxon>Ecdysozoa</taxon>
        <taxon>Nematoda</taxon>
        <taxon>Chromadorea</taxon>
        <taxon>Rhabditida</taxon>
        <taxon>Rhabditina</taxon>
        <taxon>Rhabditomorpha</taxon>
        <taxon>Rhabditoidea</taxon>
        <taxon>Rhabditidae</taxon>
        <taxon>Peloderinae</taxon>
        <taxon>Caenorhabditis</taxon>
    </lineage>
</organism>
<dbReference type="AGR" id="WB:WBGene00008281"/>
<feature type="compositionally biased region" description="Low complexity" evidence="1">
    <location>
        <begin position="312"/>
        <end position="325"/>
    </location>
</feature>
<evidence type="ECO:0000313" key="4">
    <source>
        <dbReference type="EMBL" id="CAA94226.3"/>
    </source>
</evidence>
<dbReference type="PeptideAtlas" id="Q18810"/>
<dbReference type="PANTHER" id="PTHR14684:SF2">
    <property type="entry name" value="THIOREDOXIN DOMAIN-CONTAINING PROTEIN 15"/>
    <property type="match status" value="1"/>
</dbReference>
<gene>
    <name evidence="4 6" type="primary">txdc-15</name>
    <name evidence="6" type="ORF">C53D6.4</name>
    <name evidence="4" type="ORF">CELE_C53D6.4</name>
</gene>
<dbReference type="SUPFAM" id="SSF52833">
    <property type="entry name" value="Thioredoxin-like"/>
    <property type="match status" value="1"/>
</dbReference>
<evidence type="ECO:0000259" key="3">
    <source>
        <dbReference type="Pfam" id="PF00085"/>
    </source>
</evidence>
<dbReference type="SMR" id="Q18810"/>
<dbReference type="CTD" id="183759"/>
<dbReference type="Proteomes" id="UP000001940">
    <property type="component" value="Chromosome IV"/>
</dbReference>
<feature type="domain" description="Thioredoxin" evidence="3">
    <location>
        <begin position="117"/>
        <end position="200"/>
    </location>
</feature>
<dbReference type="OrthoDB" id="1899781at2759"/>
<dbReference type="OMA" id="NEFEFRC"/>
<dbReference type="Gene3D" id="3.40.30.10">
    <property type="entry name" value="Glutaredoxin"/>
    <property type="match status" value="1"/>
</dbReference>
<evidence type="ECO:0007829" key="7">
    <source>
        <dbReference type="PeptideAtlas" id="Q18810"/>
    </source>
</evidence>
<dbReference type="WormBase" id="C53D6.4a">
    <property type="protein sequence ID" value="CE45506"/>
    <property type="gene ID" value="WBGene00008281"/>
    <property type="gene designation" value="txdc-15"/>
</dbReference>
<feature type="chain" id="PRO_5004187018" evidence="2">
    <location>
        <begin position="19"/>
        <end position="325"/>
    </location>
</feature>
<feature type="signal peptide" evidence="2">
    <location>
        <begin position="1"/>
        <end position="18"/>
    </location>
</feature>
<evidence type="ECO:0000313" key="5">
    <source>
        <dbReference type="Proteomes" id="UP000001940"/>
    </source>
</evidence>
<keyword evidence="7" id="KW-1267">Proteomics identification</keyword>
<evidence type="ECO:0000256" key="2">
    <source>
        <dbReference type="SAM" id="SignalP"/>
    </source>
</evidence>
<sequence length="325" mass="37110">MLVQILFTFCIMMTTIQTIIDLREAKNRTFNQFVVDPNERTTNECLLEDPLQRALHIFLDTCPTFYDSICDDPLFNQYNEFEFRCRYPLKSKSVVSMNSSSFLELTNLRDTYGRDWCMIVMFHSPSCPFSARLAPYFNEIAGSYTNILPVAIDASDFTKSHRLNFRYGVSGTPTILLWVNGMSVARMSNKKLDLESIKALIATHTDLVENKNGKNNQSFIPVKLENVGYEVKDVATEITENRLVNGLYIFACLLVCLATFIYHVRERILLSAPVLQWFQSKCGGPLCEDIYFLFYVAAPRNRHPPPAPQAPPEAAELPPLVIEDE</sequence>
<dbReference type="InterPro" id="IPR042418">
    <property type="entry name" value="TXNDC15"/>
</dbReference>
<dbReference type="InParanoid" id="Q18810"/>
<dbReference type="ExpressionAtlas" id="Q18810">
    <property type="expression patterns" value="baseline and differential"/>
</dbReference>
<dbReference type="GO" id="GO:0005929">
    <property type="term" value="C:cilium"/>
    <property type="evidence" value="ECO:0000318"/>
    <property type="project" value="GO_Central"/>
</dbReference>
<dbReference type="GeneID" id="183759"/>
<dbReference type="PaxDb" id="6239-C53D6.4"/>
<dbReference type="RefSeq" id="NP_501568.3">
    <property type="nucleotide sequence ID" value="NM_069167.5"/>
</dbReference>
<dbReference type="Pfam" id="PF00085">
    <property type="entry name" value="Thioredoxin"/>
    <property type="match status" value="1"/>
</dbReference>
<accession>Q18810</accession>
<dbReference type="GO" id="GO:0060271">
    <property type="term" value="P:cilium assembly"/>
    <property type="evidence" value="ECO:0000318"/>
    <property type="project" value="GO_Central"/>
</dbReference>
<keyword evidence="2" id="KW-0732">Signal</keyword>
<dbReference type="PANTHER" id="PTHR14684">
    <property type="entry name" value="THIOREDOXIN DOMAIN-CONTAINING PROTEIN 15"/>
    <property type="match status" value="1"/>
</dbReference>
<dbReference type="eggNOG" id="KOG2640">
    <property type="taxonomic scope" value="Eukaryota"/>
</dbReference>
<name>Q18810_CAEEL</name>
<protein>
    <submittedName>
        <fullName evidence="4">Thioredoxin domain-containing protein</fullName>
    </submittedName>
</protein>
<dbReference type="EMBL" id="BX284604">
    <property type="protein sequence ID" value="CAA94226.3"/>
    <property type="molecule type" value="Genomic_DNA"/>
</dbReference>
<dbReference type="InterPro" id="IPR013766">
    <property type="entry name" value="Thioredoxin_domain"/>
</dbReference>